<evidence type="ECO:0000313" key="2">
    <source>
        <dbReference type="Proteomes" id="UP000194309"/>
    </source>
</evidence>
<keyword evidence="2" id="KW-1185">Reference proteome</keyword>
<gene>
    <name evidence="1" type="ORF">CIGN_1519</name>
</gene>
<protein>
    <submittedName>
        <fullName evidence="1">Uncharacterized protein</fullName>
    </submittedName>
</protein>
<dbReference type="Proteomes" id="UP000194309">
    <property type="component" value="Chromosome"/>
</dbReference>
<organism evidence="1 2">
    <name type="scientific">Campylobacter devanensis</name>
    <dbReference type="NCBI Taxonomy" id="3161138"/>
    <lineage>
        <taxon>Bacteria</taxon>
        <taxon>Pseudomonadati</taxon>
        <taxon>Campylobacterota</taxon>
        <taxon>Epsilonproteobacteria</taxon>
        <taxon>Campylobacterales</taxon>
        <taxon>Campylobacteraceae</taxon>
        <taxon>Campylobacter</taxon>
    </lineage>
</organism>
<dbReference type="EMBL" id="CP018788">
    <property type="protein sequence ID" value="ARQ99759.1"/>
    <property type="molecule type" value="Genomic_DNA"/>
</dbReference>
<evidence type="ECO:0000313" key="1">
    <source>
        <dbReference type="EMBL" id="ARQ99759.1"/>
    </source>
</evidence>
<dbReference type="AlphaFoldDB" id="A0A1X9STZ4"/>
<accession>A0A381DBB8</accession>
<sequence>MKKIIFLCVLIVSLNALMLYEPKTKEQKEGYRYGQTMRMLGMGKWECDRKFKNIDNEKLEWCEYGWVDKSEEIDARKLD</sequence>
<proteinExistence type="predicted"/>
<accession>A0A1X9STZ4</accession>
<name>A0A1X9STZ4_9BACT</name>
<dbReference type="OrthoDB" id="5356409at2"/>
<dbReference type="KEGG" id="cdev:CIGN_1519"/>
<reference evidence="1 2" key="1">
    <citation type="journal article" date="2017" name="Genome Biol. Evol.">
        <title>Comparative Genomic Analysis Identifies a Campylobacter Clade Deficient in Selenium Metabolism.</title>
        <authorList>
            <person name="Miller W.G."/>
            <person name="Yee E."/>
            <person name="Lopes B.S."/>
            <person name="Chapman M.H."/>
            <person name="Huynh S."/>
            <person name="Bono J.L."/>
            <person name="Parker C.T."/>
            <person name="Strachan N.J.C."/>
            <person name="Forbes K.J."/>
        </authorList>
    </citation>
    <scope>NUCLEOTIDE SEQUENCE [LARGE SCALE GENOMIC DNA]</scope>
    <source>
        <strain evidence="1 2">NCTC 13003</strain>
    </source>
</reference>
<dbReference type="STRING" id="1660064.CIGN_1519"/>